<protein>
    <recommendedName>
        <fullName evidence="2">DUF7507 domain-containing protein</fullName>
    </recommendedName>
</protein>
<dbReference type="SUPFAM" id="SSF49899">
    <property type="entry name" value="Concanavalin A-like lectins/glucanases"/>
    <property type="match status" value="1"/>
</dbReference>
<accession>A0A4P6FN72</accession>
<keyword evidence="4" id="KW-1185">Reference proteome</keyword>
<gene>
    <name evidence="3" type="ORF">ET445_00100</name>
</gene>
<dbReference type="InterPro" id="IPR013320">
    <property type="entry name" value="ConA-like_dom_sf"/>
</dbReference>
<dbReference type="OrthoDB" id="3225333at2"/>
<keyword evidence="1" id="KW-0472">Membrane</keyword>
<dbReference type="Proteomes" id="UP000291259">
    <property type="component" value="Chromosome"/>
</dbReference>
<evidence type="ECO:0000313" key="3">
    <source>
        <dbReference type="EMBL" id="QAY71968.1"/>
    </source>
</evidence>
<dbReference type="Pfam" id="PF24346">
    <property type="entry name" value="DUF7507"/>
    <property type="match status" value="1"/>
</dbReference>
<sequence length="527" mass="53806">MGEHRRATARTIVAAGIAVLAISAGTTAIPMLPVSPASAQATGPIFVDETFIDASAPDFLAYGSACLTGAPTVAALEPGDHELTGCPVEGTSPGGVGPVPPRGDPAFGYLQLTDNALDQAGAVLFDSAIPSTTGVETTFEIWQYGSTTDFPADGISFFLVDGEVDLEAPGAFGGSLGYAQSDDGGPTINPGVAGGYLGIGFDTLGNFFGDWEQRGNGCPPEGQSPAGTAINPAVAGQRVTVRGPGDGTTGYCFLTSTTSNFTTTPPWPTTLPAPLQGDFAGFTTIPPTPASAEADLVSSRRTVTIVITPAPDPVVTISMDFEDSAGNVEVLSFPAPPDVPATYKFGFAASTGDWNNVHLLRHVRVQALDPLPALSLVKRVGLDPATVEGEVGKLVPYAFEVTNTGGTLLDGVVVDDPKIGVITCPATTLAPGESTVCTGQYALTQADLDAGEVLNTAIARGTGPAGEVESNPSEARVEITRPILAESGSAPVVPLALGLALLALGGWALASARARREQFRKSSRTPE</sequence>
<proteinExistence type="predicted"/>
<evidence type="ECO:0000256" key="1">
    <source>
        <dbReference type="SAM" id="Phobius"/>
    </source>
</evidence>
<dbReference type="Gene3D" id="2.60.120.200">
    <property type="match status" value="1"/>
</dbReference>
<keyword evidence="1" id="KW-0812">Transmembrane</keyword>
<dbReference type="RefSeq" id="WP_129187736.1">
    <property type="nucleotide sequence ID" value="NZ_CP035491.1"/>
</dbReference>
<dbReference type="EMBL" id="CP035491">
    <property type="protein sequence ID" value="QAY71968.1"/>
    <property type="molecule type" value="Genomic_DNA"/>
</dbReference>
<dbReference type="AlphaFoldDB" id="A0A4P6FN72"/>
<reference evidence="3 4" key="1">
    <citation type="submission" date="2019-01" db="EMBL/GenBank/DDBJ databases">
        <title>Genome sequencing of strain FW100M-8.</title>
        <authorList>
            <person name="Heo J."/>
            <person name="Kim S.-J."/>
            <person name="Kim J.-S."/>
            <person name="Hong S.-B."/>
            <person name="Kwon S.-W."/>
        </authorList>
    </citation>
    <scope>NUCLEOTIDE SEQUENCE [LARGE SCALE GENOMIC DNA]</scope>
    <source>
        <strain evidence="3 4">FW100M-8</strain>
    </source>
</reference>
<dbReference type="InterPro" id="IPR055354">
    <property type="entry name" value="DUF7507"/>
</dbReference>
<name>A0A4P6FN72_9MICO</name>
<dbReference type="KEGG" id="agf:ET445_00100"/>
<feature type="transmembrane region" description="Helical" evidence="1">
    <location>
        <begin position="492"/>
        <end position="512"/>
    </location>
</feature>
<evidence type="ECO:0000313" key="4">
    <source>
        <dbReference type="Proteomes" id="UP000291259"/>
    </source>
</evidence>
<organism evidence="3 4">
    <name type="scientific">Agromyces protaetiae</name>
    <dbReference type="NCBI Taxonomy" id="2509455"/>
    <lineage>
        <taxon>Bacteria</taxon>
        <taxon>Bacillati</taxon>
        <taxon>Actinomycetota</taxon>
        <taxon>Actinomycetes</taxon>
        <taxon>Micrococcales</taxon>
        <taxon>Microbacteriaceae</taxon>
        <taxon>Agromyces</taxon>
    </lineage>
</organism>
<keyword evidence="1" id="KW-1133">Transmembrane helix</keyword>
<evidence type="ECO:0000259" key="2">
    <source>
        <dbReference type="Pfam" id="PF24346"/>
    </source>
</evidence>
<feature type="domain" description="DUF7507" evidence="2">
    <location>
        <begin position="372"/>
        <end position="468"/>
    </location>
</feature>